<protein>
    <submittedName>
        <fullName evidence="2">Uncharacterized protein</fullName>
    </submittedName>
</protein>
<sequence>MMEFHGTRYSSLTRGSILPRALPVSRVPAREEAVGEEKESNTDEWEDYAHKKNKNPPSLPPLFSESPLPLSPLHHSPFWLLPSLLCAANSKSPPPAPSPLSDPYIYTYEFVRIECRLPPLYSLSLSAVLSHGVAGVRDGGPRESSGVQERRGGGAPQDGVPRRHLRHEHHRHLPAGDPRAALPGEAGLRHRPPPHQVLRRGRHPLHRPRPRPPRRLRGPRGLPGRLPPPMARLPLLRLRLPRRRPAGVARRRRGHVARRRGRRREPLRADRAAGEAEAGCGGGGGGGAGVPRGAPPRQRRPGGGGGGFGGGGRGGEAGEAEAEDGVAGAGDWDHIPLGDHRGDDGDVAEPVHDPAAGAGALLPPDLRRDGPRRVHRPGWVRIGYDGVHVHAVLGHNTRWDNVRNVNILPDGLRRQQSKCTHLGRAVGLPLVGNSRVHGACGSHSIGLLPQQAHVFAFPVAEGIIHHIGAGIRFDVHTGPLGLRHFHMIRLLGF</sequence>
<dbReference type="EMBL" id="GDJX01013570">
    <property type="protein sequence ID" value="JAT54366.1"/>
    <property type="molecule type" value="Transcribed_RNA"/>
</dbReference>
<feature type="compositionally biased region" description="Basic residues" evidence="1">
    <location>
        <begin position="239"/>
        <end position="263"/>
    </location>
</feature>
<organism evidence="2">
    <name type="scientific">Anthurium amnicola</name>
    <dbReference type="NCBI Taxonomy" id="1678845"/>
    <lineage>
        <taxon>Eukaryota</taxon>
        <taxon>Viridiplantae</taxon>
        <taxon>Streptophyta</taxon>
        <taxon>Embryophyta</taxon>
        <taxon>Tracheophyta</taxon>
        <taxon>Spermatophyta</taxon>
        <taxon>Magnoliopsida</taxon>
        <taxon>Liliopsida</taxon>
        <taxon>Araceae</taxon>
        <taxon>Pothoideae</taxon>
        <taxon>Potheae</taxon>
        <taxon>Anthurium</taxon>
    </lineage>
</organism>
<dbReference type="AlphaFoldDB" id="A0A1D1YIA6"/>
<accession>A0A1D1YIA6</accession>
<feature type="compositionally biased region" description="Basic and acidic residues" evidence="1">
    <location>
        <begin position="28"/>
        <end position="41"/>
    </location>
</feature>
<feature type="compositionally biased region" description="Gly residues" evidence="1">
    <location>
        <begin position="279"/>
        <end position="290"/>
    </location>
</feature>
<feature type="compositionally biased region" description="Basic and acidic residues" evidence="1">
    <location>
        <begin position="331"/>
        <end position="352"/>
    </location>
</feature>
<evidence type="ECO:0000313" key="2">
    <source>
        <dbReference type="EMBL" id="JAT54366.1"/>
    </source>
</evidence>
<proteinExistence type="predicted"/>
<feature type="compositionally biased region" description="Low complexity" evidence="1">
    <location>
        <begin position="353"/>
        <end position="364"/>
    </location>
</feature>
<feature type="compositionally biased region" description="Gly residues" evidence="1">
    <location>
        <begin position="301"/>
        <end position="317"/>
    </location>
</feature>
<reference evidence="2" key="1">
    <citation type="submission" date="2015-07" db="EMBL/GenBank/DDBJ databases">
        <title>Transcriptome Assembly of Anthurium amnicola.</title>
        <authorList>
            <person name="Suzuki J."/>
        </authorList>
    </citation>
    <scope>NUCLEOTIDE SEQUENCE</scope>
</reference>
<feature type="compositionally biased region" description="Basic residues" evidence="1">
    <location>
        <begin position="162"/>
        <end position="173"/>
    </location>
</feature>
<feature type="compositionally biased region" description="Basic and acidic residues" evidence="1">
    <location>
        <begin position="264"/>
        <end position="274"/>
    </location>
</feature>
<feature type="compositionally biased region" description="Basic residues" evidence="1">
    <location>
        <begin position="189"/>
        <end position="218"/>
    </location>
</feature>
<name>A0A1D1YIA6_9ARAE</name>
<feature type="region of interest" description="Disordered" evidence="1">
    <location>
        <begin position="28"/>
        <end position="57"/>
    </location>
</feature>
<evidence type="ECO:0000256" key="1">
    <source>
        <dbReference type="SAM" id="MobiDB-lite"/>
    </source>
</evidence>
<feature type="region of interest" description="Disordered" evidence="1">
    <location>
        <begin position="135"/>
        <end position="372"/>
    </location>
</feature>
<gene>
    <name evidence="2" type="ORF">g.53546</name>
</gene>